<protein>
    <submittedName>
        <fullName evidence="1">Uncharacterized protein</fullName>
    </submittedName>
</protein>
<dbReference type="EMBL" id="JAVREP010000001">
    <property type="protein sequence ID" value="MDT0327336.1"/>
    <property type="molecule type" value="Genomic_DNA"/>
</dbReference>
<proteinExistence type="predicted"/>
<dbReference type="Proteomes" id="UP001183390">
    <property type="component" value="Unassembled WGS sequence"/>
</dbReference>
<name>A0ABU2M5R6_9ACTN</name>
<keyword evidence="2" id="KW-1185">Reference proteome</keyword>
<comment type="caution">
    <text evidence="1">The sequence shown here is derived from an EMBL/GenBank/DDBJ whole genome shotgun (WGS) entry which is preliminary data.</text>
</comment>
<dbReference type="RefSeq" id="WP_311510123.1">
    <property type="nucleotide sequence ID" value="NZ_JAVREP010000001.1"/>
</dbReference>
<sequence length="142" mass="15794">MEQWVTKEDVFAARERLEADHEGWERPVAFAVGRLRGGDLHFPWVNRPGALHALPAIVLARALGHVRGTATHDLPVDRLREAVEALSPAEACTEFDHPNLFAWRDLLVDLEDTDRFVAVFVADPADPAVDDHDVAFRRAIGG</sequence>
<gene>
    <name evidence="1" type="ORF">RM479_02815</name>
</gene>
<reference evidence="2" key="1">
    <citation type="submission" date="2023-07" db="EMBL/GenBank/DDBJ databases">
        <title>30 novel species of actinomycetes from the DSMZ collection.</title>
        <authorList>
            <person name="Nouioui I."/>
        </authorList>
    </citation>
    <scope>NUCLEOTIDE SEQUENCE [LARGE SCALE GENOMIC DNA]</scope>
    <source>
        <strain evidence="2">DSM 44743</strain>
    </source>
</reference>
<evidence type="ECO:0000313" key="1">
    <source>
        <dbReference type="EMBL" id="MDT0327336.1"/>
    </source>
</evidence>
<organism evidence="1 2">
    <name type="scientific">Nocardiopsis lambiniae</name>
    <dbReference type="NCBI Taxonomy" id="3075539"/>
    <lineage>
        <taxon>Bacteria</taxon>
        <taxon>Bacillati</taxon>
        <taxon>Actinomycetota</taxon>
        <taxon>Actinomycetes</taxon>
        <taxon>Streptosporangiales</taxon>
        <taxon>Nocardiopsidaceae</taxon>
        <taxon>Nocardiopsis</taxon>
    </lineage>
</organism>
<evidence type="ECO:0000313" key="2">
    <source>
        <dbReference type="Proteomes" id="UP001183390"/>
    </source>
</evidence>
<accession>A0ABU2M5R6</accession>